<dbReference type="AlphaFoldDB" id="A0A0L7K3I9"/>
<sequence length="428" mass="48342">MAVILKCNTCNVVINECLAFVQNKIQVMDNESLIRVCVTGFTEDDILDAKALLFAAVVTGIRKIKRKKEGKLQRDLEDIISVFKETDPEKIPIFVARDLYKLPPVCFDSVDVTHLLKKLLVLQEEVKTIKATYVTKDMLLSDQLNGVPQCTTQSVTESNLQFVDTPSPPPSTSVPAYRCMNVNSKRGASRQSYTMDSGPVGLSPTINKLVLEPITHGSIINMECESICVQKNITNVKDCVQRIIRDCDHDVSLTISVPPVLSPGTPQKTGTGSAISVGVNSAEQTTIAEVLTAEGEWKKNKPTEEWIQVNRRRYRNRLDVCTGKAQNKRLGKFRAAESMISLYISNVHKDTTDVDISDYIFENTKERVNLIRMHMKKDRDYNSFKLWVPKYKMDLFLNDQLWPEGINFRQFVYFKNNVGSTVPTYTQS</sequence>
<protein>
    <submittedName>
        <fullName evidence="1">Mutant cadherin</fullName>
    </submittedName>
</protein>
<evidence type="ECO:0000313" key="1">
    <source>
        <dbReference type="EMBL" id="KOB52229.1"/>
    </source>
</evidence>
<reference evidence="1 2" key="1">
    <citation type="journal article" date="2015" name="Genome Biol. Evol.">
        <title>The genome of winter moth (Operophtera brumata) provides a genomic perspective on sexual dimorphism and phenology.</title>
        <authorList>
            <person name="Derks M.F."/>
            <person name="Smit S."/>
            <person name="Salis L."/>
            <person name="Schijlen E."/>
            <person name="Bossers A."/>
            <person name="Mateman C."/>
            <person name="Pijl A.S."/>
            <person name="de Ridder D."/>
            <person name="Groenen M.A."/>
            <person name="Visser M.E."/>
            <person name="Megens H.J."/>
        </authorList>
    </citation>
    <scope>NUCLEOTIDE SEQUENCE [LARGE SCALE GENOMIC DNA]</scope>
    <source>
        <strain evidence="1">WM2013NL</strain>
        <tissue evidence="1">Head and thorax</tissue>
    </source>
</reference>
<accession>A0A0L7K3I9</accession>
<organism evidence="1 2">
    <name type="scientific">Operophtera brumata</name>
    <name type="common">Winter moth</name>
    <name type="synonym">Phalaena brumata</name>
    <dbReference type="NCBI Taxonomy" id="104452"/>
    <lineage>
        <taxon>Eukaryota</taxon>
        <taxon>Metazoa</taxon>
        <taxon>Ecdysozoa</taxon>
        <taxon>Arthropoda</taxon>
        <taxon>Hexapoda</taxon>
        <taxon>Insecta</taxon>
        <taxon>Pterygota</taxon>
        <taxon>Neoptera</taxon>
        <taxon>Endopterygota</taxon>
        <taxon>Lepidoptera</taxon>
        <taxon>Glossata</taxon>
        <taxon>Ditrysia</taxon>
        <taxon>Geometroidea</taxon>
        <taxon>Geometridae</taxon>
        <taxon>Larentiinae</taxon>
        <taxon>Operophtera</taxon>
    </lineage>
</organism>
<evidence type="ECO:0000313" key="2">
    <source>
        <dbReference type="Proteomes" id="UP000037510"/>
    </source>
</evidence>
<comment type="caution">
    <text evidence="1">The sequence shown here is derived from an EMBL/GenBank/DDBJ whole genome shotgun (WGS) entry which is preliminary data.</text>
</comment>
<name>A0A0L7K3I9_OPEBR</name>
<dbReference type="Proteomes" id="UP000037510">
    <property type="component" value="Unassembled WGS sequence"/>
</dbReference>
<keyword evidence="2" id="KW-1185">Reference proteome</keyword>
<proteinExistence type="predicted"/>
<gene>
    <name evidence="1" type="ORF">OBRU01_26273</name>
</gene>
<dbReference type="EMBL" id="JTDY01012808">
    <property type="protein sequence ID" value="KOB52229.1"/>
    <property type="molecule type" value="Genomic_DNA"/>
</dbReference>